<dbReference type="NCBIfam" id="NF033540">
    <property type="entry name" value="transpos_IS701"/>
    <property type="match status" value="1"/>
</dbReference>
<feature type="non-terminal residue" evidence="2">
    <location>
        <position position="1"/>
    </location>
</feature>
<dbReference type="SUPFAM" id="SSF53098">
    <property type="entry name" value="Ribonuclease H-like"/>
    <property type="match status" value="1"/>
</dbReference>
<evidence type="ECO:0000259" key="1">
    <source>
        <dbReference type="Pfam" id="PF13546"/>
    </source>
</evidence>
<accession>A0A0F9BGX8</accession>
<sequence>RQNARVYISGLLSDLERKNVESIAYRHDQDRRGLQRFIGLAAWPHQPLLEELVQQAGAELGEDDGVIVFDPSGHKKCGNDSVGVKRQWLGRLGKVDNGQVGIYMGYASRKDHALADVRLYLPKDWAKDRKRRKKCGVPKEIRYQTRHELALDMLKTNGKYLPHKWIAGDDEMGRSSRFRHDLRALDEQYFLDVPSNTNIRDLEAPCPAYGGRGRLSKQPFQRVDVWCDSLDKDTWARINVRDGEKGPLVLEIVKRRVVARTERSYRDATEELLVVTRSLDENGKMKYDYHLSNAHPDTPLEELARVVKAEHRIEDCIKRSKSEAGLSDYEVRTWAGWYHHQTLSLIATWFLVRETHRGKKIYSGVDRATSSHSAGSAVASRVRSQVSWLADALCAAKKRTQRTGSLSSL</sequence>
<dbReference type="PANTHER" id="PTHR33627">
    <property type="entry name" value="TRANSPOSASE"/>
    <property type="match status" value="1"/>
</dbReference>
<feature type="domain" description="Transposase IS701-like DDE" evidence="1">
    <location>
        <begin position="1"/>
        <end position="247"/>
    </location>
</feature>
<name>A0A0F9BGX8_9ZZZZ</name>
<gene>
    <name evidence="2" type="ORF">LCGC14_2449350</name>
</gene>
<protein>
    <recommendedName>
        <fullName evidence="1">Transposase IS701-like DDE domain-containing protein</fullName>
    </recommendedName>
</protein>
<dbReference type="Pfam" id="PF13546">
    <property type="entry name" value="DDE_5"/>
    <property type="match status" value="1"/>
</dbReference>
<dbReference type="InterPro" id="IPR039365">
    <property type="entry name" value="IS701-like"/>
</dbReference>
<organism evidence="2">
    <name type="scientific">marine sediment metagenome</name>
    <dbReference type="NCBI Taxonomy" id="412755"/>
    <lineage>
        <taxon>unclassified sequences</taxon>
        <taxon>metagenomes</taxon>
        <taxon>ecological metagenomes</taxon>
    </lineage>
</organism>
<reference evidence="2" key="1">
    <citation type="journal article" date="2015" name="Nature">
        <title>Complex archaea that bridge the gap between prokaryotes and eukaryotes.</title>
        <authorList>
            <person name="Spang A."/>
            <person name="Saw J.H."/>
            <person name="Jorgensen S.L."/>
            <person name="Zaremba-Niedzwiedzka K."/>
            <person name="Martijn J."/>
            <person name="Lind A.E."/>
            <person name="van Eijk R."/>
            <person name="Schleper C."/>
            <person name="Guy L."/>
            <person name="Ettema T.J."/>
        </authorList>
    </citation>
    <scope>NUCLEOTIDE SEQUENCE</scope>
</reference>
<proteinExistence type="predicted"/>
<dbReference type="EMBL" id="LAZR01037873">
    <property type="protein sequence ID" value="KKL21050.1"/>
    <property type="molecule type" value="Genomic_DNA"/>
</dbReference>
<dbReference type="InterPro" id="IPR012337">
    <property type="entry name" value="RNaseH-like_sf"/>
</dbReference>
<dbReference type="PANTHER" id="PTHR33627:SF1">
    <property type="entry name" value="TRANSPOSASE"/>
    <property type="match status" value="1"/>
</dbReference>
<evidence type="ECO:0000313" key="2">
    <source>
        <dbReference type="EMBL" id="KKL21050.1"/>
    </source>
</evidence>
<dbReference type="AlphaFoldDB" id="A0A0F9BGX8"/>
<comment type="caution">
    <text evidence="2">The sequence shown here is derived from an EMBL/GenBank/DDBJ whole genome shotgun (WGS) entry which is preliminary data.</text>
</comment>
<dbReference type="InterPro" id="IPR038721">
    <property type="entry name" value="IS701-like_DDE_dom"/>
</dbReference>